<dbReference type="GeneID" id="18926448"/>
<evidence type="ECO:0000313" key="2">
    <source>
        <dbReference type="EMBL" id="EGG04101.1"/>
    </source>
</evidence>
<feature type="signal peptide" evidence="1">
    <location>
        <begin position="1"/>
        <end position="20"/>
    </location>
</feature>
<dbReference type="RefSeq" id="XP_007412562.1">
    <property type="nucleotide sequence ID" value="XM_007412500.1"/>
</dbReference>
<keyword evidence="1" id="KW-0732">Signal</keyword>
<dbReference type="HOGENOM" id="CLU_2004417_0_0_1"/>
<dbReference type="KEGG" id="mlr:MELLADRAFT_123730"/>
<gene>
    <name evidence="2" type="ORF">MELLADRAFT_123730</name>
</gene>
<accession>F4RU24</accession>
<name>F4RU24_MELLP</name>
<dbReference type="InParanoid" id="F4RU24"/>
<dbReference type="VEuPathDB" id="FungiDB:MELLADRAFT_123730"/>
<feature type="chain" id="PRO_5003317966" evidence="1">
    <location>
        <begin position="21"/>
        <end position="130"/>
    </location>
</feature>
<dbReference type="EMBL" id="GL883120">
    <property type="protein sequence ID" value="EGG04101.1"/>
    <property type="molecule type" value="Genomic_DNA"/>
</dbReference>
<evidence type="ECO:0000313" key="3">
    <source>
        <dbReference type="Proteomes" id="UP000001072"/>
    </source>
</evidence>
<organism evidence="3">
    <name type="scientific">Melampsora larici-populina (strain 98AG31 / pathotype 3-4-7)</name>
    <name type="common">Poplar leaf rust fungus</name>
    <dbReference type="NCBI Taxonomy" id="747676"/>
    <lineage>
        <taxon>Eukaryota</taxon>
        <taxon>Fungi</taxon>
        <taxon>Dikarya</taxon>
        <taxon>Basidiomycota</taxon>
        <taxon>Pucciniomycotina</taxon>
        <taxon>Pucciniomycetes</taxon>
        <taxon>Pucciniales</taxon>
        <taxon>Melampsoraceae</taxon>
        <taxon>Melampsora</taxon>
    </lineage>
</organism>
<protein>
    <submittedName>
        <fullName evidence="2">Secreted protein</fullName>
    </submittedName>
</protein>
<evidence type="ECO:0000256" key="1">
    <source>
        <dbReference type="SAM" id="SignalP"/>
    </source>
</evidence>
<dbReference type="Proteomes" id="UP000001072">
    <property type="component" value="Unassembled WGS sequence"/>
</dbReference>
<dbReference type="AlphaFoldDB" id="F4RU24"/>
<keyword evidence="3" id="KW-1185">Reference proteome</keyword>
<sequence>MFSKLLQVSIFAIMISSSLCFSIESCNVGYKSGTDTKHVCQASHGQGAKAIYYNCPMSGCNIQDHGEISRCTPDPGQNAPAISPSRVLKCEEFYSTTPDGQIHCRSQHPYHFIVKCQKWKPIVCDNCQST</sequence>
<reference evidence="3" key="1">
    <citation type="journal article" date="2011" name="Proc. Natl. Acad. Sci. U.S.A.">
        <title>Obligate biotrophy features unraveled by the genomic analysis of rust fungi.</title>
        <authorList>
            <person name="Duplessis S."/>
            <person name="Cuomo C.A."/>
            <person name="Lin Y.-C."/>
            <person name="Aerts A."/>
            <person name="Tisserant E."/>
            <person name="Veneault-Fourrey C."/>
            <person name="Joly D.L."/>
            <person name="Hacquard S."/>
            <person name="Amselem J."/>
            <person name="Cantarel B.L."/>
            <person name="Chiu R."/>
            <person name="Coutinho P.M."/>
            <person name="Feau N."/>
            <person name="Field M."/>
            <person name="Frey P."/>
            <person name="Gelhaye E."/>
            <person name="Goldberg J."/>
            <person name="Grabherr M.G."/>
            <person name="Kodira C.D."/>
            <person name="Kohler A."/>
            <person name="Kuees U."/>
            <person name="Lindquist E.A."/>
            <person name="Lucas S.M."/>
            <person name="Mago R."/>
            <person name="Mauceli E."/>
            <person name="Morin E."/>
            <person name="Murat C."/>
            <person name="Pangilinan J.L."/>
            <person name="Park R."/>
            <person name="Pearson M."/>
            <person name="Quesneville H."/>
            <person name="Rouhier N."/>
            <person name="Sakthikumar S."/>
            <person name="Salamov A.A."/>
            <person name="Schmutz J."/>
            <person name="Selles B."/>
            <person name="Shapiro H."/>
            <person name="Tanguay P."/>
            <person name="Tuskan G.A."/>
            <person name="Henrissat B."/>
            <person name="Van de Peer Y."/>
            <person name="Rouze P."/>
            <person name="Ellis J.G."/>
            <person name="Dodds P.N."/>
            <person name="Schein J.E."/>
            <person name="Zhong S."/>
            <person name="Hamelin R.C."/>
            <person name="Grigoriev I.V."/>
            <person name="Szabo L.J."/>
            <person name="Martin F."/>
        </authorList>
    </citation>
    <scope>NUCLEOTIDE SEQUENCE [LARGE SCALE GENOMIC DNA]</scope>
    <source>
        <strain evidence="3">98AG31 / pathotype 3-4-7</strain>
    </source>
</reference>
<proteinExistence type="predicted"/>